<name>E1R9H2_SEDSS</name>
<evidence type="ECO:0000256" key="9">
    <source>
        <dbReference type="ARBA" id="ARBA00022989"/>
    </source>
</evidence>
<feature type="transmembrane region" description="Helical" evidence="12">
    <location>
        <begin position="144"/>
        <end position="164"/>
    </location>
</feature>
<dbReference type="GO" id="GO:0006744">
    <property type="term" value="P:ubiquinone biosynthetic process"/>
    <property type="evidence" value="ECO:0007669"/>
    <property type="project" value="UniProtKB-KW"/>
</dbReference>
<dbReference type="AlphaFoldDB" id="E1R9H2"/>
<dbReference type="STRING" id="573413.Spirs_4059"/>
<evidence type="ECO:0000256" key="4">
    <source>
        <dbReference type="ARBA" id="ARBA00022475"/>
    </source>
</evidence>
<dbReference type="GO" id="GO:0008412">
    <property type="term" value="F:4-hydroxybenzoate polyprenyltransferase activity"/>
    <property type="evidence" value="ECO:0007669"/>
    <property type="project" value="UniProtKB-EC"/>
</dbReference>
<dbReference type="GO" id="GO:0005886">
    <property type="term" value="C:plasma membrane"/>
    <property type="evidence" value="ECO:0007669"/>
    <property type="project" value="TreeGrafter"/>
</dbReference>
<keyword evidence="10 12" id="KW-0472">Membrane</keyword>
<evidence type="ECO:0000313" key="14">
    <source>
        <dbReference type="Proteomes" id="UP000002318"/>
    </source>
</evidence>
<dbReference type="FunFam" id="1.20.120.1780:FF:000001">
    <property type="entry name" value="4-hydroxybenzoate octaprenyltransferase"/>
    <property type="match status" value="1"/>
</dbReference>
<comment type="cofactor">
    <cofactor evidence="1">
        <name>Mg(2+)</name>
        <dbReference type="ChEBI" id="CHEBI:18420"/>
    </cofactor>
</comment>
<sequence length="299" mass="32724">MEGIRDLREEKRQSRLVAYGRMVMFSHTVFSLPFALAGALTTPKGFPGWNTLLWVVVAFLGGRNSANAVNRIVDRKIDAENPRTAGRHLPSGRVSLAEATLLALFFFGLLVFAAFRLNRTCVYLLPLAGALFLLYSFTKRFTWLCHLFLGATCAAASVGGWVAVTGTVSWQVLLLGAANALWVMGFDIIYATSDAEHDRIVGLYSIPSVFGVTLALVFAAVAHFLTLLLLIGFGIVVGLGLFYYLGVGVIGVLFLYQHRLVRPGWLEKVFFASYTVNQIVGLVFFIAVVGDFLVRGGLF</sequence>
<evidence type="ECO:0000256" key="11">
    <source>
        <dbReference type="ARBA" id="ARBA00034524"/>
    </source>
</evidence>
<evidence type="ECO:0000313" key="13">
    <source>
        <dbReference type="EMBL" id="ADK83141.1"/>
    </source>
</evidence>
<comment type="similarity">
    <text evidence="3">Belongs to the UbiA prenyltransferase family.</text>
</comment>
<dbReference type="InterPro" id="IPR000537">
    <property type="entry name" value="UbiA_prenyltransferase"/>
</dbReference>
<keyword evidence="8 12" id="KW-0812">Transmembrane</keyword>
<feature type="transmembrane region" description="Helical" evidence="12">
    <location>
        <begin position="203"/>
        <end position="225"/>
    </location>
</feature>
<dbReference type="InterPro" id="IPR006371">
    <property type="entry name" value="Polyprenyltransferase_UbiA-li"/>
</dbReference>
<dbReference type="InterPro" id="IPR044878">
    <property type="entry name" value="UbiA_sf"/>
</dbReference>
<evidence type="ECO:0000256" key="8">
    <source>
        <dbReference type="ARBA" id="ARBA00022692"/>
    </source>
</evidence>
<keyword evidence="9 12" id="KW-1133">Transmembrane helix</keyword>
<feature type="transmembrane region" description="Helical" evidence="12">
    <location>
        <begin position="121"/>
        <end position="137"/>
    </location>
</feature>
<dbReference type="CDD" id="cd13959">
    <property type="entry name" value="PT_UbiA_COQ2"/>
    <property type="match status" value="1"/>
</dbReference>
<dbReference type="PANTHER" id="PTHR11048">
    <property type="entry name" value="PRENYLTRANSFERASES"/>
    <property type="match status" value="1"/>
</dbReference>
<evidence type="ECO:0000256" key="1">
    <source>
        <dbReference type="ARBA" id="ARBA00001946"/>
    </source>
</evidence>
<dbReference type="Pfam" id="PF01040">
    <property type="entry name" value="UbiA"/>
    <property type="match status" value="1"/>
</dbReference>
<evidence type="ECO:0000256" key="3">
    <source>
        <dbReference type="ARBA" id="ARBA00005985"/>
    </source>
</evidence>
<feature type="transmembrane region" description="Helical" evidence="12">
    <location>
        <begin position="52"/>
        <end position="73"/>
    </location>
</feature>
<feature type="transmembrane region" description="Helical" evidence="12">
    <location>
        <begin position="269"/>
        <end position="294"/>
    </location>
</feature>
<dbReference type="FunFam" id="1.10.357.140:FF:000008">
    <property type="entry name" value="4-hydroxybenzoate octaprenyltransferase"/>
    <property type="match status" value="1"/>
</dbReference>
<dbReference type="HOGENOM" id="CLU_034879_5_1_12"/>
<reference evidence="13 14" key="1">
    <citation type="journal article" date="2010" name="Stand. Genomic Sci.">
        <title>Complete genome sequence of Spirochaeta smaragdinae type strain (SEBR 4228).</title>
        <authorList>
            <person name="Mavromatis K."/>
            <person name="Yasawong M."/>
            <person name="Chertkov O."/>
            <person name="Lapidus A."/>
            <person name="Lucas S."/>
            <person name="Nolan M."/>
            <person name="Del Rio T.G."/>
            <person name="Tice H."/>
            <person name="Cheng J.F."/>
            <person name="Pitluck S."/>
            <person name="Liolios K."/>
            <person name="Ivanova N."/>
            <person name="Tapia R."/>
            <person name="Han C."/>
            <person name="Bruce D."/>
            <person name="Goodwin L."/>
            <person name="Pati A."/>
            <person name="Chen A."/>
            <person name="Palaniappan K."/>
            <person name="Land M."/>
            <person name="Hauser L."/>
            <person name="Chang Y.J."/>
            <person name="Jeffries C.D."/>
            <person name="Detter J.C."/>
            <person name="Rohde M."/>
            <person name="Brambilla E."/>
            <person name="Spring S."/>
            <person name="Goker M."/>
            <person name="Sikorski J."/>
            <person name="Woyke T."/>
            <person name="Bristow J."/>
            <person name="Eisen J.A."/>
            <person name="Markowitz V."/>
            <person name="Hugenholtz P."/>
            <person name="Klenk H.P."/>
            <person name="Kyrpides N.C."/>
        </authorList>
    </citation>
    <scope>NUCLEOTIDE SEQUENCE [LARGE SCALE GENOMIC DNA]</scope>
    <source>
        <strain evidence="14">DSM 11293 / JCM 15392 / SEBR 4228</strain>
    </source>
</reference>
<dbReference type="Proteomes" id="UP000002318">
    <property type="component" value="Chromosome"/>
</dbReference>
<keyword evidence="7" id="KW-0831">Ubiquinone biosynthesis</keyword>
<evidence type="ECO:0000256" key="5">
    <source>
        <dbReference type="ARBA" id="ARBA00022519"/>
    </source>
</evidence>
<feature type="transmembrane region" description="Helical" evidence="12">
    <location>
        <begin position="94"/>
        <end position="115"/>
    </location>
</feature>
<organism evidence="13 14">
    <name type="scientific">Sediminispirochaeta smaragdinae (strain DSM 11293 / JCM 15392 / SEBR 4228)</name>
    <name type="common">Spirochaeta smaragdinae</name>
    <dbReference type="NCBI Taxonomy" id="573413"/>
    <lineage>
        <taxon>Bacteria</taxon>
        <taxon>Pseudomonadati</taxon>
        <taxon>Spirochaetota</taxon>
        <taxon>Spirochaetia</taxon>
        <taxon>Spirochaetales</taxon>
        <taxon>Spirochaetaceae</taxon>
        <taxon>Sediminispirochaeta</taxon>
    </lineage>
</organism>
<evidence type="ECO:0000256" key="10">
    <source>
        <dbReference type="ARBA" id="ARBA00023136"/>
    </source>
</evidence>
<keyword evidence="14" id="KW-1185">Reference proteome</keyword>
<evidence type="ECO:0000256" key="12">
    <source>
        <dbReference type="SAM" id="Phobius"/>
    </source>
</evidence>
<comment type="subcellular location">
    <subcellularLocation>
        <location evidence="2">Membrane</location>
        <topology evidence="2">Multi-pass membrane protein</topology>
    </subcellularLocation>
</comment>
<feature type="transmembrane region" description="Helical" evidence="12">
    <location>
        <begin position="231"/>
        <end position="257"/>
    </location>
</feature>
<dbReference type="PANTHER" id="PTHR11048:SF28">
    <property type="entry name" value="4-HYDROXYBENZOATE POLYPRENYLTRANSFERASE, MITOCHONDRIAL"/>
    <property type="match status" value="1"/>
</dbReference>
<dbReference type="EC" id="2.5.1.39" evidence="11"/>
<gene>
    <name evidence="13" type="ordered locus">Spirs_4059</name>
</gene>
<protein>
    <recommendedName>
        <fullName evidence="11">4-hydroxybenzoate polyprenyltransferase</fullName>
        <ecNumber evidence="11">2.5.1.39</ecNumber>
    </recommendedName>
</protein>
<evidence type="ECO:0000256" key="7">
    <source>
        <dbReference type="ARBA" id="ARBA00022688"/>
    </source>
</evidence>
<dbReference type="eggNOG" id="COG0382">
    <property type="taxonomic scope" value="Bacteria"/>
</dbReference>
<evidence type="ECO:0000256" key="6">
    <source>
        <dbReference type="ARBA" id="ARBA00022679"/>
    </source>
</evidence>
<feature type="transmembrane region" description="Helical" evidence="12">
    <location>
        <begin position="21"/>
        <end position="40"/>
    </location>
</feature>
<accession>E1R9H2</accession>
<evidence type="ECO:0000256" key="2">
    <source>
        <dbReference type="ARBA" id="ARBA00004141"/>
    </source>
</evidence>
<proteinExistence type="inferred from homology"/>
<keyword evidence="4" id="KW-1003">Cell membrane</keyword>
<dbReference type="NCBIfam" id="TIGR01475">
    <property type="entry name" value="ubiA_other"/>
    <property type="match status" value="1"/>
</dbReference>
<dbReference type="KEGG" id="ssm:Spirs_4059"/>
<dbReference type="EMBL" id="CP002116">
    <property type="protein sequence ID" value="ADK83141.1"/>
    <property type="molecule type" value="Genomic_DNA"/>
</dbReference>
<dbReference type="OrthoDB" id="9782418at2"/>
<keyword evidence="5" id="KW-0997">Cell inner membrane</keyword>
<keyword evidence="6" id="KW-0808">Transferase</keyword>
<dbReference type="Gene3D" id="1.10.357.140">
    <property type="entry name" value="UbiA prenyltransferase"/>
    <property type="match status" value="1"/>
</dbReference>
<feature type="transmembrane region" description="Helical" evidence="12">
    <location>
        <begin position="170"/>
        <end position="191"/>
    </location>
</feature>
<dbReference type="Gene3D" id="1.20.120.1780">
    <property type="entry name" value="UbiA prenyltransferase"/>
    <property type="match status" value="1"/>
</dbReference>
<dbReference type="InterPro" id="IPR039653">
    <property type="entry name" value="Prenyltransferase"/>
</dbReference>